<organism evidence="1">
    <name type="scientific">Amphimedon queenslandica</name>
    <name type="common">Sponge</name>
    <dbReference type="NCBI Taxonomy" id="400682"/>
    <lineage>
        <taxon>Eukaryota</taxon>
        <taxon>Metazoa</taxon>
        <taxon>Porifera</taxon>
        <taxon>Demospongiae</taxon>
        <taxon>Heteroscleromorpha</taxon>
        <taxon>Haplosclerida</taxon>
        <taxon>Niphatidae</taxon>
        <taxon>Amphimedon</taxon>
    </lineage>
</organism>
<dbReference type="EnsemblMetazoa" id="Aqu2.1.02892_001">
    <property type="protein sequence ID" value="Aqu2.1.02892_001"/>
    <property type="gene ID" value="Aqu2.1.02892"/>
</dbReference>
<accession>I1EV44</accession>
<proteinExistence type="predicted"/>
<evidence type="ECO:0000313" key="1">
    <source>
        <dbReference type="EnsemblMetazoa" id="Aqu2.1.02892_001"/>
    </source>
</evidence>
<dbReference type="AlphaFoldDB" id="I1EV44"/>
<sequence length="45" mass="4978">HPAVLTLVSLHSWLPGLRIGSCSGPILKRSVFLVLVQLCCQNHHF</sequence>
<dbReference type="EnsemblMetazoa" id="Aqu2.1.13671_001">
    <property type="protein sequence ID" value="Aqu2.1.13671_001"/>
    <property type="gene ID" value="Aqu2.1.13671"/>
</dbReference>
<reference evidence="1" key="1">
    <citation type="submission" date="2017-05" db="UniProtKB">
        <authorList>
            <consortium name="EnsemblMetazoa"/>
        </authorList>
    </citation>
    <scope>IDENTIFICATION</scope>
</reference>
<dbReference type="HOGENOM" id="CLU_217785_0_0_1"/>
<protein>
    <submittedName>
        <fullName evidence="1">Uncharacterized protein</fullName>
    </submittedName>
</protein>
<name>I1EV44_AMPQE</name>